<protein>
    <submittedName>
        <fullName evidence="2">Uncharacterized protein</fullName>
    </submittedName>
</protein>
<gene>
    <name evidence="2" type="ORF">EVA69_06890</name>
</gene>
<evidence type="ECO:0000256" key="1">
    <source>
        <dbReference type="SAM" id="Phobius"/>
    </source>
</evidence>
<keyword evidence="1" id="KW-1133">Transmembrane helix</keyword>
<accession>A0A520RSI3</accession>
<feature type="transmembrane region" description="Helical" evidence="1">
    <location>
        <begin position="6"/>
        <end position="28"/>
    </location>
</feature>
<organism evidence="2 3">
    <name type="scientific">OM182 bacterium</name>
    <dbReference type="NCBI Taxonomy" id="2510334"/>
    <lineage>
        <taxon>Bacteria</taxon>
        <taxon>Pseudomonadati</taxon>
        <taxon>Pseudomonadota</taxon>
        <taxon>Gammaproteobacteria</taxon>
        <taxon>OMG group</taxon>
        <taxon>OM182 clade</taxon>
    </lineage>
</organism>
<evidence type="ECO:0000313" key="2">
    <source>
        <dbReference type="EMBL" id="RZO73145.1"/>
    </source>
</evidence>
<name>A0A520RSI3_9GAMM</name>
<dbReference type="AlphaFoldDB" id="A0A520RSI3"/>
<dbReference type="EMBL" id="SHAH01000134">
    <property type="protein sequence ID" value="RZO73145.1"/>
    <property type="molecule type" value="Genomic_DNA"/>
</dbReference>
<sequence>MQATMQLFGIMMAVMLPVSFIVFITEYFKLKKNTSAQLGDLQKELEKHSTKELMQEVAALK</sequence>
<keyword evidence="1" id="KW-0472">Membrane</keyword>
<keyword evidence="1" id="KW-0812">Transmembrane</keyword>
<comment type="caution">
    <text evidence="2">The sequence shown here is derived from an EMBL/GenBank/DDBJ whole genome shotgun (WGS) entry which is preliminary data.</text>
</comment>
<proteinExistence type="predicted"/>
<dbReference type="Proteomes" id="UP000320404">
    <property type="component" value="Unassembled WGS sequence"/>
</dbReference>
<reference evidence="2 3" key="1">
    <citation type="submission" date="2019-02" db="EMBL/GenBank/DDBJ databases">
        <title>Prokaryotic population dynamics and viral predation in marine succession experiment using metagenomics: the confinement effect.</title>
        <authorList>
            <person name="Haro-Moreno J.M."/>
            <person name="Rodriguez-Valera F."/>
            <person name="Lopez-Perez M."/>
        </authorList>
    </citation>
    <scope>NUCLEOTIDE SEQUENCE [LARGE SCALE GENOMIC DNA]</scope>
    <source>
        <strain evidence="2">MED-G158</strain>
    </source>
</reference>
<evidence type="ECO:0000313" key="3">
    <source>
        <dbReference type="Proteomes" id="UP000320404"/>
    </source>
</evidence>